<protein>
    <submittedName>
        <fullName evidence="19">Cell division protein FtsK</fullName>
    </submittedName>
</protein>
<proteinExistence type="inferred from homology"/>
<evidence type="ECO:0000256" key="8">
    <source>
        <dbReference type="ARBA" id="ARBA00022840"/>
    </source>
</evidence>
<dbReference type="GO" id="GO:0007059">
    <property type="term" value="P:chromosome segregation"/>
    <property type="evidence" value="ECO:0007669"/>
    <property type="project" value="UniProtKB-KW"/>
</dbReference>
<keyword evidence="11 17" id="KW-0472">Membrane</keyword>
<accession>A0A1Y4MGC2</accession>
<dbReference type="SMART" id="SM00843">
    <property type="entry name" value="Ftsk_gamma"/>
    <property type="match status" value="1"/>
</dbReference>
<dbReference type="PANTHER" id="PTHR22683:SF41">
    <property type="entry name" value="DNA TRANSLOCASE FTSK"/>
    <property type="match status" value="1"/>
</dbReference>
<feature type="compositionally biased region" description="Low complexity" evidence="16">
    <location>
        <begin position="271"/>
        <end position="286"/>
    </location>
</feature>
<dbReference type="Pfam" id="PF17854">
    <property type="entry name" value="FtsK_alpha"/>
    <property type="match status" value="1"/>
</dbReference>
<feature type="compositionally biased region" description="Pro residues" evidence="16">
    <location>
        <begin position="412"/>
        <end position="428"/>
    </location>
</feature>
<dbReference type="GO" id="GO:0051301">
    <property type="term" value="P:cell division"/>
    <property type="evidence" value="ECO:0007669"/>
    <property type="project" value="UniProtKB-KW"/>
</dbReference>
<dbReference type="SUPFAM" id="SSF46785">
    <property type="entry name" value="Winged helix' DNA-binding domain"/>
    <property type="match status" value="1"/>
</dbReference>
<evidence type="ECO:0000256" key="14">
    <source>
        <dbReference type="ARBA" id="ARBA00025923"/>
    </source>
</evidence>
<feature type="binding site" evidence="15">
    <location>
        <begin position="580"/>
        <end position="587"/>
    </location>
    <ligand>
        <name>ATP</name>
        <dbReference type="ChEBI" id="CHEBI:30616"/>
    </ligand>
</feature>
<dbReference type="GO" id="GO:0005524">
    <property type="term" value="F:ATP binding"/>
    <property type="evidence" value="ECO:0007669"/>
    <property type="project" value="UniProtKB-UniRule"/>
</dbReference>
<keyword evidence="8 15" id="KW-0067">ATP-binding</keyword>
<dbReference type="EMBL" id="NFKP01000026">
    <property type="protein sequence ID" value="OUP67814.1"/>
    <property type="molecule type" value="Genomic_DNA"/>
</dbReference>
<dbReference type="InterPro" id="IPR041027">
    <property type="entry name" value="FtsK_alpha"/>
</dbReference>
<evidence type="ECO:0000256" key="9">
    <source>
        <dbReference type="ARBA" id="ARBA00022989"/>
    </source>
</evidence>
<organism evidence="19 20">
    <name type="scientific">Anaerotruncus colihominis</name>
    <dbReference type="NCBI Taxonomy" id="169435"/>
    <lineage>
        <taxon>Bacteria</taxon>
        <taxon>Bacillati</taxon>
        <taxon>Bacillota</taxon>
        <taxon>Clostridia</taxon>
        <taxon>Eubacteriales</taxon>
        <taxon>Oscillospiraceae</taxon>
        <taxon>Anaerotruncus</taxon>
    </lineage>
</organism>
<comment type="similarity">
    <text evidence="2">Belongs to the FtsK/SpoIIIE/SftA family.</text>
</comment>
<evidence type="ECO:0000259" key="18">
    <source>
        <dbReference type="PROSITE" id="PS50901"/>
    </source>
</evidence>
<dbReference type="InterPro" id="IPR036390">
    <property type="entry name" value="WH_DNA-bd_sf"/>
</dbReference>
<feature type="domain" description="FtsK" evidence="18">
    <location>
        <begin position="562"/>
        <end position="754"/>
    </location>
</feature>
<sequence>MAVGEMPELANSPCFEEVIMATKPKSGSRGKGGSAAARKRNAAQKRAKRQMQAVILFAAGVLVGALTLVSGASAWNWLHNALFGLFGWGAIFVCVLLIYIAALLTMDKPVKGRAWMGGFLILFFCASLQIFVMGMPQSADENILEMLVECIVAGIDVKSGGLAGALVGVPLLKFCGKLGAGIIIVLLIFVFLMLTTGGTLIGIVQAAHKPVQKIGETYADQMERQEQRRAARAAAPPKPARQRRPARIDIPLEGEDRTGAALAPATPEPSAGADPEPQAPAAAARADAPHHPKPSIDIPLDEPFDPARESGFSLMPADEAMQFVAAPEPSIDELVTRAATDTGRFSFSAEETPSFGSFTMPKEPHGGAVSGTEINLPPVLDDPPDEPDVMPEEPAPDAAPWDEPGQEQAHVPDPPAEPEPPPVPPAYRKPPLSLLHEARRTSESDVTEEMKANAQRLVDTLASFGVQTRIVDISRGPAVTRYELQPSAGVKISRITGLADDIALNLASAGVRIEAPIPNKAAVGIEVPNKVVSAVSIREILDAREFSEAKSKLSVALGRDIAGNVTVADIGKMPHLLIAGSTGSGKSVCINSIIISLLFNSTPDEVRFLMIDPKVVELGVYNGIPQLLVPVVTDPKKAAGALSWAVTEMLKRYKLFADNSVRDLKSFNHLAERTEGMEKMPQVVIIIDELADLMMAAPNEIEDYICRLAQMARAAGMHLIIATQRPSVDVITGVIKANIPSRIAFAVSSQVDSRTILDMGGAEKLLGRGDMLFSPVGAPKPIRVQGCFVTDEEIESVVSFIKNDSSAAYDESIVQEIDSHVVAGKGSKGGGAASENADADSGEDEMLMPAIECVVEAGMASTSLLQRRLKLGYARAARIVDEMESRGIVGPFEGSKPRQVLISPERWAEMKLNRQE</sequence>
<feature type="transmembrane region" description="Helical" evidence="17">
    <location>
        <begin position="181"/>
        <end position="204"/>
    </location>
</feature>
<evidence type="ECO:0000313" key="19">
    <source>
        <dbReference type="EMBL" id="OUP67814.1"/>
    </source>
</evidence>
<evidence type="ECO:0000256" key="10">
    <source>
        <dbReference type="ARBA" id="ARBA00023125"/>
    </source>
</evidence>
<comment type="caution">
    <text evidence="19">The sequence shown here is derived from an EMBL/GenBank/DDBJ whole genome shotgun (WGS) entry which is preliminary data.</text>
</comment>
<dbReference type="PROSITE" id="PS50901">
    <property type="entry name" value="FTSK"/>
    <property type="match status" value="1"/>
</dbReference>
<keyword evidence="7" id="KW-0159">Chromosome partition</keyword>
<dbReference type="PANTHER" id="PTHR22683">
    <property type="entry name" value="SPORULATION PROTEIN RELATED"/>
    <property type="match status" value="1"/>
</dbReference>
<dbReference type="SUPFAM" id="SSF52540">
    <property type="entry name" value="P-loop containing nucleoside triphosphate hydrolases"/>
    <property type="match status" value="1"/>
</dbReference>
<dbReference type="GO" id="GO:0005886">
    <property type="term" value="C:plasma membrane"/>
    <property type="evidence" value="ECO:0007669"/>
    <property type="project" value="UniProtKB-SubCell"/>
</dbReference>
<dbReference type="InterPro" id="IPR003593">
    <property type="entry name" value="AAA+_ATPase"/>
</dbReference>
<gene>
    <name evidence="19" type="ORF">B5F11_16580</name>
</gene>
<feature type="region of interest" description="Disordered" evidence="16">
    <location>
        <begin position="222"/>
        <end position="310"/>
    </location>
</feature>
<keyword evidence="9 17" id="KW-1133">Transmembrane helix</keyword>
<dbReference type="Pfam" id="PF13491">
    <property type="entry name" value="FtsK_4TM"/>
    <property type="match status" value="1"/>
</dbReference>
<dbReference type="InterPro" id="IPR036388">
    <property type="entry name" value="WH-like_DNA-bd_sf"/>
</dbReference>
<dbReference type="AlphaFoldDB" id="A0A1Y4MGC2"/>
<evidence type="ECO:0000256" key="5">
    <source>
        <dbReference type="ARBA" id="ARBA00022692"/>
    </source>
</evidence>
<evidence type="ECO:0000256" key="3">
    <source>
        <dbReference type="ARBA" id="ARBA00022475"/>
    </source>
</evidence>
<feature type="transmembrane region" description="Helical" evidence="17">
    <location>
        <begin position="81"/>
        <end position="102"/>
    </location>
</feature>
<feature type="region of interest" description="Disordered" evidence="16">
    <location>
        <begin position="348"/>
        <end position="430"/>
    </location>
</feature>
<keyword evidence="12" id="KW-0131">Cell cycle</keyword>
<comment type="subcellular location">
    <subcellularLocation>
        <location evidence="1">Cell membrane</location>
        <topology evidence="1">Multi-pass membrane protein</topology>
    </subcellularLocation>
</comment>
<evidence type="ECO:0000256" key="2">
    <source>
        <dbReference type="ARBA" id="ARBA00006474"/>
    </source>
</evidence>
<dbReference type="Pfam" id="PF01580">
    <property type="entry name" value="FtsK_SpoIIIE"/>
    <property type="match status" value="1"/>
</dbReference>
<evidence type="ECO:0000256" key="11">
    <source>
        <dbReference type="ARBA" id="ARBA00023136"/>
    </source>
</evidence>
<keyword evidence="5 17" id="KW-0812">Transmembrane</keyword>
<keyword evidence="3" id="KW-1003">Cell membrane</keyword>
<dbReference type="InterPro" id="IPR018541">
    <property type="entry name" value="Ftsk_gamma"/>
</dbReference>
<name>A0A1Y4MGC2_9FIRM</name>
<dbReference type="InterPro" id="IPR025199">
    <property type="entry name" value="FtsK_4TM"/>
</dbReference>
<evidence type="ECO:0000256" key="7">
    <source>
        <dbReference type="ARBA" id="ARBA00022829"/>
    </source>
</evidence>
<evidence type="ECO:0000256" key="13">
    <source>
        <dbReference type="ARBA" id="ARBA00024986"/>
    </source>
</evidence>
<comment type="function">
    <text evidence="13">Essential cell division protein that coordinates cell division and chromosome segregation. The N-terminus is involved in assembly of the cell-division machinery. The C-terminus functions as a DNA motor that moves dsDNA in an ATP-dependent manner towards the dif recombination site, which is located within the replication terminus region. Required for activation of the Xer recombinase, allowing activation of chromosome unlinking by recombination.</text>
</comment>
<keyword evidence="10" id="KW-0238">DNA-binding</keyword>
<keyword evidence="6 15" id="KW-0547">Nucleotide-binding</keyword>
<evidence type="ECO:0000313" key="20">
    <source>
        <dbReference type="Proteomes" id="UP000196386"/>
    </source>
</evidence>
<evidence type="ECO:0000256" key="12">
    <source>
        <dbReference type="ARBA" id="ARBA00023306"/>
    </source>
</evidence>
<reference evidence="20" key="1">
    <citation type="submission" date="2017-04" db="EMBL/GenBank/DDBJ databases">
        <title>Function of individual gut microbiota members based on whole genome sequencing of pure cultures obtained from chicken caecum.</title>
        <authorList>
            <person name="Medvecky M."/>
            <person name="Cejkova D."/>
            <person name="Polansky O."/>
            <person name="Karasova D."/>
            <person name="Kubasova T."/>
            <person name="Cizek A."/>
            <person name="Rychlik I."/>
        </authorList>
    </citation>
    <scope>NUCLEOTIDE SEQUENCE [LARGE SCALE GENOMIC DNA]</scope>
    <source>
        <strain evidence="20">An175</strain>
    </source>
</reference>
<feature type="compositionally biased region" description="Acidic residues" evidence="16">
    <location>
        <begin position="382"/>
        <end position="395"/>
    </location>
</feature>
<evidence type="ECO:0000256" key="16">
    <source>
        <dbReference type="SAM" id="MobiDB-lite"/>
    </source>
</evidence>
<comment type="subunit">
    <text evidence="14">Homohexamer. Forms a ring that surrounds DNA.</text>
</comment>
<feature type="compositionally biased region" description="Polar residues" evidence="16">
    <location>
        <begin position="348"/>
        <end position="357"/>
    </location>
</feature>
<feature type="transmembrane region" description="Helical" evidence="17">
    <location>
        <begin position="114"/>
        <end position="134"/>
    </location>
</feature>
<dbReference type="InterPro" id="IPR050206">
    <property type="entry name" value="FtsK/SpoIIIE/SftA"/>
</dbReference>
<evidence type="ECO:0000256" key="6">
    <source>
        <dbReference type="ARBA" id="ARBA00022741"/>
    </source>
</evidence>
<dbReference type="Proteomes" id="UP000196386">
    <property type="component" value="Unassembled WGS sequence"/>
</dbReference>
<dbReference type="Gene3D" id="1.10.10.10">
    <property type="entry name" value="Winged helix-like DNA-binding domain superfamily/Winged helix DNA-binding domain"/>
    <property type="match status" value="1"/>
</dbReference>
<dbReference type="SMART" id="SM00382">
    <property type="entry name" value="AAA"/>
    <property type="match status" value="1"/>
</dbReference>
<keyword evidence="4 19" id="KW-0132">Cell division</keyword>
<evidence type="ECO:0000256" key="17">
    <source>
        <dbReference type="SAM" id="Phobius"/>
    </source>
</evidence>
<dbReference type="Gene3D" id="3.30.980.40">
    <property type="match status" value="1"/>
</dbReference>
<evidence type="ECO:0000256" key="1">
    <source>
        <dbReference type="ARBA" id="ARBA00004651"/>
    </source>
</evidence>
<dbReference type="CDD" id="cd01127">
    <property type="entry name" value="TrwB_TraG_TraD_VirD4"/>
    <property type="match status" value="1"/>
</dbReference>
<dbReference type="InterPro" id="IPR002543">
    <property type="entry name" value="FtsK_dom"/>
</dbReference>
<feature type="transmembrane region" description="Helical" evidence="17">
    <location>
        <begin position="146"/>
        <end position="169"/>
    </location>
</feature>
<dbReference type="Pfam" id="PF09397">
    <property type="entry name" value="FtsK_gamma"/>
    <property type="match status" value="1"/>
</dbReference>
<feature type="transmembrane region" description="Helical" evidence="17">
    <location>
        <begin position="54"/>
        <end position="75"/>
    </location>
</feature>
<evidence type="ECO:0000256" key="15">
    <source>
        <dbReference type="PROSITE-ProRule" id="PRU00289"/>
    </source>
</evidence>
<evidence type="ECO:0000256" key="4">
    <source>
        <dbReference type="ARBA" id="ARBA00022618"/>
    </source>
</evidence>
<dbReference type="InterPro" id="IPR027417">
    <property type="entry name" value="P-loop_NTPase"/>
</dbReference>
<dbReference type="Gene3D" id="3.40.50.300">
    <property type="entry name" value="P-loop containing nucleotide triphosphate hydrolases"/>
    <property type="match status" value="1"/>
</dbReference>
<dbReference type="GO" id="GO:0003677">
    <property type="term" value="F:DNA binding"/>
    <property type="evidence" value="ECO:0007669"/>
    <property type="project" value="UniProtKB-KW"/>
</dbReference>